<name>A0A371N7S4_CUTAC</name>
<dbReference type="GO" id="GO:0051301">
    <property type="term" value="P:cell division"/>
    <property type="evidence" value="ECO:0007669"/>
    <property type="project" value="UniProtKB-KW"/>
</dbReference>
<dbReference type="RefSeq" id="WP_002524242.1">
    <property type="nucleotide sequence ID" value="NZ_AP019664.1"/>
</dbReference>
<evidence type="ECO:0000313" key="4">
    <source>
        <dbReference type="Proteomes" id="UP000256621"/>
    </source>
</evidence>
<dbReference type="Proteomes" id="UP000223982">
    <property type="component" value="Unassembled WGS sequence"/>
</dbReference>
<dbReference type="EMBL" id="LKVB01000004">
    <property type="protein sequence ID" value="PHJ27310.1"/>
    <property type="molecule type" value="Genomic_DNA"/>
</dbReference>
<dbReference type="AlphaFoldDB" id="A0A371N7S4"/>
<gene>
    <name evidence="2" type="ORF">APS60_04925</name>
    <name evidence="1" type="ORF">DXN06_02710</name>
</gene>
<dbReference type="GeneID" id="92856937"/>
<reference evidence="2 3" key="1">
    <citation type="submission" date="2017-02" db="EMBL/GenBank/DDBJ databases">
        <title>Prevalence of linear plasmids in Propionibacterium acnes isolates obtained from cancerous prostatic tissue.</title>
        <authorList>
            <person name="Davidsson S."/>
            <person name="Bruggemann H."/>
        </authorList>
    </citation>
    <scope>NUCLEOTIDE SEQUENCE [LARGE SCALE GENOMIC DNA]</scope>
    <source>
        <strain evidence="2 3">09-9</strain>
    </source>
</reference>
<evidence type="ECO:0000313" key="3">
    <source>
        <dbReference type="Proteomes" id="UP000223982"/>
    </source>
</evidence>
<evidence type="ECO:0000313" key="2">
    <source>
        <dbReference type="EMBL" id="PHJ27310.1"/>
    </source>
</evidence>
<accession>A0A371N7S4</accession>
<organism evidence="2 3">
    <name type="scientific">Cutibacterium acnes</name>
    <name type="common">Propionibacterium acnes</name>
    <dbReference type="NCBI Taxonomy" id="1747"/>
    <lineage>
        <taxon>Bacteria</taxon>
        <taxon>Bacillati</taxon>
        <taxon>Actinomycetota</taxon>
        <taxon>Actinomycetes</taxon>
        <taxon>Propionibacteriales</taxon>
        <taxon>Propionibacteriaceae</taxon>
        <taxon>Cutibacterium</taxon>
    </lineage>
</organism>
<sequence length="47" mass="5245">MTGMPDRSYQLDGSWPSDRDYGANRYLSRGCASPARAGKMKGVFQCR</sequence>
<proteinExistence type="predicted"/>
<keyword evidence="2" id="KW-0132">Cell division</keyword>
<dbReference type="Proteomes" id="UP000256621">
    <property type="component" value="Chromosome"/>
</dbReference>
<protein>
    <submittedName>
        <fullName evidence="2">Cell division protein FtsA</fullName>
    </submittedName>
</protein>
<reference evidence="1 4" key="2">
    <citation type="submission" date="2018-08" db="EMBL/GenBank/DDBJ databases">
        <title>Genome sequencing of Cutibacterium acnes KCOM 1315.</title>
        <authorList>
            <person name="Kook J.-K."/>
            <person name="Park S.-N."/>
            <person name="Lim Y.K."/>
        </authorList>
    </citation>
    <scope>NUCLEOTIDE SEQUENCE [LARGE SCALE GENOMIC DNA]</scope>
    <source>
        <strain evidence="1 4">KCOM 1315</strain>
    </source>
</reference>
<dbReference type="EMBL" id="CP031442">
    <property type="protein sequence ID" value="AXM06190.1"/>
    <property type="molecule type" value="Genomic_DNA"/>
</dbReference>
<evidence type="ECO:0000313" key="1">
    <source>
        <dbReference type="EMBL" id="AXM06190.1"/>
    </source>
</evidence>
<keyword evidence="2" id="KW-0131">Cell cycle</keyword>